<comment type="caution">
    <text evidence="3">The sequence shown here is derived from an EMBL/GenBank/DDBJ whole genome shotgun (WGS) entry which is preliminary data.</text>
</comment>
<evidence type="ECO:0000313" key="4">
    <source>
        <dbReference type="Proteomes" id="UP000288178"/>
    </source>
</evidence>
<dbReference type="SMART" id="SM00151">
    <property type="entry name" value="SWIB"/>
    <property type="match status" value="1"/>
</dbReference>
<dbReference type="EMBL" id="SACT01000002">
    <property type="protein sequence ID" value="RVT52647.1"/>
    <property type="molecule type" value="Genomic_DNA"/>
</dbReference>
<dbReference type="Pfam" id="PF02201">
    <property type="entry name" value="SWIB"/>
    <property type="match status" value="1"/>
</dbReference>
<dbReference type="InterPro" id="IPR019835">
    <property type="entry name" value="SWIB_domain"/>
</dbReference>
<dbReference type="PANTHER" id="PTHR13844">
    <property type="entry name" value="SWI/SNF-RELATED MATRIX-ASSOCIATED ACTIN-DEPENDENT REGULATOR OF CHROMATIN SUBFAMILY D"/>
    <property type="match status" value="1"/>
</dbReference>
<dbReference type="InterPro" id="IPR003121">
    <property type="entry name" value="SWIB_MDM2_domain"/>
</dbReference>
<evidence type="ECO:0000313" key="3">
    <source>
        <dbReference type="EMBL" id="RVT52647.1"/>
    </source>
</evidence>
<sequence>MATAKKTAGAAPARKPNAAFMKAMTPSAALAAIVGADPLPRTEVTKKVWEYIKKHGLQDKAKKTLINADANLHKVFDKAQVTMFEMTKLINNHLK</sequence>
<dbReference type="Gene3D" id="1.10.245.10">
    <property type="entry name" value="SWIB/MDM2 domain"/>
    <property type="match status" value="1"/>
</dbReference>
<dbReference type="InterPro" id="IPR036885">
    <property type="entry name" value="SWIB_MDM2_dom_sf"/>
</dbReference>
<dbReference type="SUPFAM" id="SSF47592">
    <property type="entry name" value="SWIB/MDM2 domain"/>
    <property type="match status" value="1"/>
</dbReference>
<keyword evidence="4" id="KW-1185">Reference proteome</keyword>
<gene>
    <name evidence="3" type="ORF">ENE75_09495</name>
</gene>
<dbReference type="RefSeq" id="WP_128198020.1">
    <property type="nucleotide sequence ID" value="NZ_SACT01000002.1"/>
</dbReference>
<feature type="domain" description="DM2" evidence="2">
    <location>
        <begin position="19"/>
        <end position="95"/>
    </location>
</feature>
<organism evidence="3 4">
    <name type="scientific">Rubrivivax albus</name>
    <dbReference type="NCBI Taxonomy" id="2499835"/>
    <lineage>
        <taxon>Bacteria</taxon>
        <taxon>Pseudomonadati</taxon>
        <taxon>Pseudomonadota</taxon>
        <taxon>Betaproteobacteria</taxon>
        <taxon>Burkholderiales</taxon>
        <taxon>Sphaerotilaceae</taxon>
        <taxon>Rubrivivax</taxon>
    </lineage>
</organism>
<accession>A0A437JYG6</accession>
<dbReference type="Proteomes" id="UP000288178">
    <property type="component" value="Unassembled WGS sequence"/>
</dbReference>
<dbReference type="OrthoDB" id="680184at2"/>
<evidence type="ECO:0000259" key="2">
    <source>
        <dbReference type="PROSITE" id="PS51925"/>
    </source>
</evidence>
<dbReference type="GO" id="GO:0016853">
    <property type="term" value="F:isomerase activity"/>
    <property type="evidence" value="ECO:0007669"/>
    <property type="project" value="UniProtKB-KW"/>
</dbReference>
<proteinExistence type="predicted"/>
<name>A0A437JYG6_9BURK</name>
<evidence type="ECO:0000256" key="1">
    <source>
        <dbReference type="SAM" id="SignalP"/>
    </source>
</evidence>
<feature type="chain" id="PRO_5019363333" evidence="1">
    <location>
        <begin position="32"/>
        <end position="95"/>
    </location>
</feature>
<protein>
    <submittedName>
        <fullName evidence="3">DNA topoisomerase III</fullName>
    </submittedName>
</protein>
<dbReference type="CDD" id="cd10567">
    <property type="entry name" value="SWIB-MDM2_like"/>
    <property type="match status" value="1"/>
</dbReference>
<dbReference type="AlphaFoldDB" id="A0A437JYG6"/>
<keyword evidence="3" id="KW-0413">Isomerase</keyword>
<dbReference type="PROSITE" id="PS51925">
    <property type="entry name" value="SWIB_MDM2"/>
    <property type="match status" value="1"/>
</dbReference>
<keyword evidence="1" id="KW-0732">Signal</keyword>
<feature type="signal peptide" evidence="1">
    <location>
        <begin position="1"/>
        <end position="31"/>
    </location>
</feature>
<reference evidence="3 4" key="1">
    <citation type="submission" date="2019-01" db="EMBL/GenBank/DDBJ databases">
        <authorList>
            <person name="Chen W.-M."/>
        </authorList>
    </citation>
    <scope>NUCLEOTIDE SEQUENCE [LARGE SCALE GENOMIC DNA]</scope>
    <source>
        <strain evidence="3 4">ICH-3</strain>
    </source>
</reference>